<evidence type="ECO:0000259" key="2">
    <source>
        <dbReference type="Pfam" id="PF07992"/>
    </source>
</evidence>
<dbReference type="PANTHER" id="PTHR42949:SF3">
    <property type="entry name" value="ANAEROBIC GLYCEROL-3-PHOSPHATE DEHYDROGENASE SUBUNIT B"/>
    <property type="match status" value="1"/>
</dbReference>
<organism evidence="3 4">
    <name type="scientific">Chelatococcus caeni</name>
    <dbReference type="NCBI Taxonomy" id="1348468"/>
    <lineage>
        <taxon>Bacteria</taxon>
        <taxon>Pseudomonadati</taxon>
        <taxon>Pseudomonadota</taxon>
        <taxon>Alphaproteobacteria</taxon>
        <taxon>Hyphomicrobiales</taxon>
        <taxon>Chelatococcaceae</taxon>
        <taxon>Chelatococcus</taxon>
    </lineage>
</organism>
<dbReference type="EMBL" id="JACIEN010000004">
    <property type="protein sequence ID" value="MBB4018290.1"/>
    <property type="molecule type" value="Genomic_DNA"/>
</dbReference>
<dbReference type="Proteomes" id="UP000577362">
    <property type="component" value="Unassembled WGS sequence"/>
</dbReference>
<comment type="caution">
    <text evidence="3">The sequence shown here is derived from an EMBL/GenBank/DDBJ whole genome shotgun (WGS) entry which is preliminary data.</text>
</comment>
<dbReference type="GO" id="GO:0016491">
    <property type="term" value="F:oxidoreductase activity"/>
    <property type="evidence" value="ECO:0007669"/>
    <property type="project" value="UniProtKB-KW"/>
</dbReference>
<evidence type="ECO:0000256" key="1">
    <source>
        <dbReference type="ARBA" id="ARBA00023002"/>
    </source>
</evidence>
<sequence>MSGTDADVIIIGGGPSGVAAGLELRRRGVEKIVLLEREAQLGGATRHCSHSPFGMREFGRVYFGASYGRRLEEEAQKHGVDVRTGHSVVGLGMDGSVEVATHRGVEAMTARRIMVTTGAREQPRAARLLPGDRPIGILTTGTLQAYVAFHGLMPFRRPLIVGSELVSLSAVLTCLTHGARPVAVVETRPHALARAPLSWFPGLVGIPFRKGVEILDILGSSRVEAVTLRCDARSETLACDGVLLTGVFTPESALFLQSPLGVDAGSAGPAVDQDGRLANPLYFAGGNVLRAVETGGWAFREGRAVGAAIAQDLESGSPAADHVSVSYEDPVKLVVPALVRRRDIRSAALRQFQLRFLRKARGTLSLTIDGRTVWHGRGRWLPERRILVPIPDSAQDARHIGFRFAEEP</sequence>
<proteinExistence type="predicted"/>
<evidence type="ECO:0000313" key="3">
    <source>
        <dbReference type="EMBL" id="MBB4018290.1"/>
    </source>
</evidence>
<dbReference type="Gene3D" id="3.50.50.60">
    <property type="entry name" value="FAD/NAD(P)-binding domain"/>
    <property type="match status" value="2"/>
</dbReference>
<name>A0A840BZB2_9HYPH</name>
<evidence type="ECO:0000313" key="4">
    <source>
        <dbReference type="Proteomes" id="UP000577362"/>
    </source>
</evidence>
<accession>A0A840BZB2</accession>
<dbReference type="InterPro" id="IPR036188">
    <property type="entry name" value="FAD/NAD-bd_sf"/>
</dbReference>
<reference evidence="3 4" key="1">
    <citation type="submission" date="2020-08" db="EMBL/GenBank/DDBJ databases">
        <title>Genomic Encyclopedia of Type Strains, Phase IV (KMG-IV): sequencing the most valuable type-strain genomes for metagenomic binning, comparative biology and taxonomic classification.</title>
        <authorList>
            <person name="Goeker M."/>
        </authorList>
    </citation>
    <scope>NUCLEOTIDE SEQUENCE [LARGE SCALE GENOMIC DNA]</scope>
    <source>
        <strain evidence="3 4">DSM 103737</strain>
    </source>
</reference>
<dbReference type="InterPro" id="IPR023753">
    <property type="entry name" value="FAD/NAD-binding_dom"/>
</dbReference>
<dbReference type="InterPro" id="IPR051691">
    <property type="entry name" value="Metab_Enz_Cyan_OpOx_G3PDH"/>
</dbReference>
<keyword evidence="4" id="KW-1185">Reference proteome</keyword>
<gene>
    <name evidence="3" type="ORF">GGR16_003337</name>
</gene>
<feature type="domain" description="FAD/NAD(P)-binding" evidence="2">
    <location>
        <begin position="7"/>
        <end position="298"/>
    </location>
</feature>
<dbReference type="SUPFAM" id="SSF51905">
    <property type="entry name" value="FAD/NAD(P)-binding domain"/>
    <property type="match status" value="1"/>
</dbReference>
<keyword evidence="1" id="KW-0560">Oxidoreductase</keyword>
<dbReference type="PANTHER" id="PTHR42949">
    <property type="entry name" value="ANAEROBIC GLYCEROL-3-PHOSPHATE DEHYDROGENASE SUBUNIT B"/>
    <property type="match status" value="1"/>
</dbReference>
<dbReference type="Pfam" id="PF07992">
    <property type="entry name" value="Pyr_redox_2"/>
    <property type="match status" value="1"/>
</dbReference>
<dbReference type="AlphaFoldDB" id="A0A840BZB2"/>
<dbReference type="RefSeq" id="WP_183317291.1">
    <property type="nucleotide sequence ID" value="NZ_JACIEN010000004.1"/>
</dbReference>
<dbReference type="PRINTS" id="PR00469">
    <property type="entry name" value="PNDRDTASEII"/>
</dbReference>
<protein>
    <submittedName>
        <fullName evidence="3">NADPH-dependent 2,4-dienoyl-CoA reductase/sulfur reductase-like enzyme</fullName>
    </submittedName>
</protein>